<keyword evidence="1" id="KW-0812">Transmembrane</keyword>
<sequence>METAEKKRSTAVTAIGLIAIAYAVYNVASGLWFFAVNMIGGAPLHLVLVRDIIIGTCIGYTGFYFLKLRTRAKSALEIIAWIVLVLRIASGIWWFLKWPIIMQQMSDANVTVSQSLWYNLFRLIGYNIIPLIAIIWLLRSKAVREAFIKPKS</sequence>
<feature type="transmembrane region" description="Helical" evidence="1">
    <location>
        <begin position="116"/>
        <end position="138"/>
    </location>
</feature>
<name>X1LTG6_9ZZZZ</name>
<comment type="caution">
    <text evidence="2">The sequence shown here is derived from an EMBL/GenBank/DDBJ whole genome shotgun (WGS) entry which is preliminary data.</text>
</comment>
<keyword evidence="1" id="KW-1133">Transmembrane helix</keyword>
<feature type="transmembrane region" description="Helical" evidence="1">
    <location>
        <begin position="78"/>
        <end position="96"/>
    </location>
</feature>
<accession>X1LTG6</accession>
<gene>
    <name evidence="2" type="ORF">S06H3_07225</name>
</gene>
<feature type="transmembrane region" description="Helical" evidence="1">
    <location>
        <begin position="12"/>
        <end position="35"/>
    </location>
</feature>
<evidence type="ECO:0000256" key="1">
    <source>
        <dbReference type="SAM" id="Phobius"/>
    </source>
</evidence>
<feature type="transmembrane region" description="Helical" evidence="1">
    <location>
        <begin position="47"/>
        <end position="66"/>
    </location>
</feature>
<protein>
    <submittedName>
        <fullName evidence="2">Uncharacterized protein</fullName>
    </submittedName>
</protein>
<keyword evidence="1" id="KW-0472">Membrane</keyword>
<reference evidence="2" key="1">
    <citation type="journal article" date="2014" name="Front. Microbiol.">
        <title>High frequency of phylogenetically diverse reductive dehalogenase-homologous genes in deep subseafloor sedimentary metagenomes.</title>
        <authorList>
            <person name="Kawai M."/>
            <person name="Futagami T."/>
            <person name="Toyoda A."/>
            <person name="Takaki Y."/>
            <person name="Nishi S."/>
            <person name="Hori S."/>
            <person name="Arai W."/>
            <person name="Tsubouchi T."/>
            <person name="Morono Y."/>
            <person name="Uchiyama I."/>
            <person name="Ito T."/>
            <person name="Fujiyama A."/>
            <person name="Inagaki F."/>
            <person name="Takami H."/>
        </authorList>
    </citation>
    <scope>NUCLEOTIDE SEQUENCE</scope>
    <source>
        <strain evidence="2">Expedition CK06-06</strain>
    </source>
</reference>
<organism evidence="2">
    <name type="scientific">marine sediment metagenome</name>
    <dbReference type="NCBI Taxonomy" id="412755"/>
    <lineage>
        <taxon>unclassified sequences</taxon>
        <taxon>metagenomes</taxon>
        <taxon>ecological metagenomes</taxon>
    </lineage>
</organism>
<dbReference type="AlphaFoldDB" id="X1LTG6"/>
<dbReference type="EMBL" id="BARV01002905">
    <property type="protein sequence ID" value="GAH97423.1"/>
    <property type="molecule type" value="Genomic_DNA"/>
</dbReference>
<proteinExistence type="predicted"/>
<evidence type="ECO:0000313" key="2">
    <source>
        <dbReference type="EMBL" id="GAH97423.1"/>
    </source>
</evidence>